<feature type="transmembrane region" description="Helical" evidence="6">
    <location>
        <begin position="343"/>
        <end position="363"/>
    </location>
</feature>
<keyword evidence="4 6" id="KW-1133">Transmembrane helix</keyword>
<comment type="caution">
    <text evidence="9">The sequence shown here is derived from an EMBL/GenBank/DDBJ whole genome shotgun (WGS) entry which is preliminary data.</text>
</comment>
<name>L8JPF0_9BACT</name>
<feature type="transmembrane region" description="Helical" evidence="6">
    <location>
        <begin position="288"/>
        <end position="307"/>
    </location>
</feature>
<evidence type="ECO:0000313" key="9">
    <source>
        <dbReference type="EMBL" id="ELR70088.1"/>
    </source>
</evidence>
<feature type="transmembrane region" description="Helical" evidence="6">
    <location>
        <begin position="20"/>
        <end position="41"/>
    </location>
</feature>
<dbReference type="PANTHER" id="PTHR30572">
    <property type="entry name" value="MEMBRANE COMPONENT OF TRANSPORTER-RELATED"/>
    <property type="match status" value="1"/>
</dbReference>
<feature type="domain" description="MacB-like periplasmic core" evidence="8">
    <location>
        <begin position="21"/>
        <end position="231"/>
    </location>
</feature>
<dbReference type="STRING" id="1237149.C900_04085"/>
<keyword evidence="10" id="KW-1185">Reference proteome</keyword>
<dbReference type="AlphaFoldDB" id="L8JPF0"/>
<dbReference type="RefSeq" id="WP_009581503.1">
    <property type="nucleotide sequence ID" value="NZ_AMZN01000056.1"/>
</dbReference>
<dbReference type="PANTHER" id="PTHR30572:SF18">
    <property type="entry name" value="ABC-TYPE MACROLIDE FAMILY EXPORT SYSTEM PERMEASE COMPONENT 2"/>
    <property type="match status" value="1"/>
</dbReference>
<feature type="transmembrane region" description="Helical" evidence="6">
    <location>
        <begin position="667"/>
        <end position="691"/>
    </location>
</feature>
<feature type="transmembrane region" description="Helical" evidence="6">
    <location>
        <begin position="719"/>
        <end position="738"/>
    </location>
</feature>
<feature type="domain" description="ABC3 transporter permease C-terminal" evidence="7">
    <location>
        <begin position="671"/>
        <end position="783"/>
    </location>
</feature>
<dbReference type="eggNOG" id="COG0577">
    <property type="taxonomic scope" value="Bacteria"/>
</dbReference>
<dbReference type="InterPro" id="IPR003838">
    <property type="entry name" value="ABC3_permease_C"/>
</dbReference>
<dbReference type="EMBL" id="AMZN01000056">
    <property type="protein sequence ID" value="ELR70088.1"/>
    <property type="molecule type" value="Genomic_DNA"/>
</dbReference>
<dbReference type="PROSITE" id="PS51257">
    <property type="entry name" value="PROKAR_LIPOPROTEIN"/>
    <property type="match status" value="1"/>
</dbReference>
<feature type="domain" description="ABC3 transporter permease C-terminal" evidence="7">
    <location>
        <begin position="294"/>
        <end position="410"/>
    </location>
</feature>
<dbReference type="Proteomes" id="UP000011135">
    <property type="component" value="Unassembled WGS sequence"/>
</dbReference>
<sequence>MLKNYIKIALRNILRDKYHAGINIFGLGIGMACAMLVILYVHRELSYDKHFSEHDKIYRISTKFFGIGDFAGGSRVLASSLREQSWVKHATKVTPMGPSVIKCEDIKVRVNRVSMVDSSFFQIFDYPFVEGASSVMMTKPNTIVINRDLADKLFGDQPAVGKLITFDGQQIQYEITGVFDDSEMLTHLKSDIYMANNDVDYSNPWWNIGPMTYIKVNGAVSKREIEQQMKDFVKSTIFPEVVFNADVQFEDWYPSESGYRFYVFPLADIYFDAKLKFEPFTGGDFTNIIIFSVTGFLIVAIAGFNFINLSTAQAIRRATEVGIRKTLGSGKWQLISQFMMESMVIILLAIIFAMGLTELLIILSNSFVGTSLDIGIFTNLNGLMLLLTFALIVGVLSAAYPSFYLSRFSPSRVMQVTHASGRPGFLRNILVVLQFATSIALIIGSLVIYQQLDFVKNKDLGFDQENSIIIKNLHAIPAQEELRKEVLNISGVVAASITDRTPGDQGSNVFSLVEDGKHLNFEHMSGDADLVPILELMVVKGRNFDRERKADTAAVILNQQAVELLGLTDPVGQIFDDRFEIIGVVSDFHFKSIRDKISPLLLFNRNNMHPDENTLLVKTEKNVEVQSLLKNIESLWHKRNSEAGFEYAFLDQNYEKMLEKDKRLAKAMGLLTCVAIILSLLGLTGLCSYTVERKTKEIGIRKVLGASWQNIVTLLSRQFVRLVLIAFILSVPVAWYFADMWLADFAYHIELQVWVFIAGAVLAIIPTWLLISLQSVNAAKANPVDSLRNE</sequence>
<keyword evidence="2" id="KW-1003">Cell membrane</keyword>
<keyword evidence="5 6" id="KW-0472">Membrane</keyword>
<evidence type="ECO:0000256" key="4">
    <source>
        <dbReference type="ARBA" id="ARBA00022989"/>
    </source>
</evidence>
<evidence type="ECO:0000256" key="2">
    <source>
        <dbReference type="ARBA" id="ARBA00022475"/>
    </source>
</evidence>
<evidence type="ECO:0000313" key="10">
    <source>
        <dbReference type="Proteomes" id="UP000011135"/>
    </source>
</evidence>
<evidence type="ECO:0000256" key="3">
    <source>
        <dbReference type="ARBA" id="ARBA00022692"/>
    </source>
</evidence>
<feature type="transmembrane region" description="Helical" evidence="6">
    <location>
        <begin position="383"/>
        <end position="405"/>
    </location>
</feature>
<protein>
    <submittedName>
        <fullName evidence="9">Putative FtsX-related transmembrane transport protein</fullName>
    </submittedName>
</protein>
<dbReference type="InterPro" id="IPR050250">
    <property type="entry name" value="Macrolide_Exporter_MacB"/>
</dbReference>
<proteinExistence type="predicted"/>
<feature type="transmembrane region" description="Helical" evidence="6">
    <location>
        <begin position="425"/>
        <end position="449"/>
    </location>
</feature>
<accession>L8JPF0</accession>
<reference evidence="9 10" key="1">
    <citation type="submission" date="2012-12" db="EMBL/GenBank/DDBJ databases">
        <title>Genome assembly of Fulvivirga imtechensis AK7.</title>
        <authorList>
            <person name="Nupur N."/>
            <person name="Khatri I."/>
            <person name="Kumar R."/>
            <person name="Subramanian S."/>
            <person name="Pinnaka A."/>
        </authorList>
    </citation>
    <scope>NUCLEOTIDE SEQUENCE [LARGE SCALE GENOMIC DNA]</scope>
    <source>
        <strain evidence="9 10">AK7</strain>
    </source>
</reference>
<organism evidence="9 10">
    <name type="scientific">Fulvivirga imtechensis AK7</name>
    <dbReference type="NCBI Taxonomy" id="1237149"/>
    <lineage>
        <taxon>Bacteria</taxon>
        <taxon>Pseudomonadati</taxon>
        <taxon>Bacteroidota</taxon>
        <taxon>Cytophagia</taxon>
        <taxon>Cytophagales</taxon>
        <taxon>Fulvivirgaceae</taxon>
        <taxon>Fulvivirga</taxon>
    </lineage>
</organism>
<dbReference type="GO" id="GO:0022857">
    <property type="term" value="F:transmembrane transporter activity"/>
    <property type="evidence" value="ECO:0007669"/>
    <property type="project" value="TreeGrafter"/>
</dbReference>
<evidence type="ECO:0000256" key="1">
    <source>
        <dbReference type="ARBA" id="ARBA00004651"/>
    </source>
</evidence>
<evidence type="ECO:0000259" key="8">
    <source>
        <dbReference type="Pfam" id="PF12704"/>
    </source>
</evidence>
<dbReference type="GO" id="GO:0005886">
    <property type="term" value="C:plasma membrane"/>
    <property type="evidence" value="ECO:0007669"/>
    <property type="project" value="UniProtKB-SubCell"/>
</dbReference>
<gene>
    <name evidence="9" type="ORF">C900_04085</name>
</gene>
<evidence type="ECO:0000259" key="7">
    <source>
        <dbReference type="Pfam" id="PF02687"/>
    </source>
</evidence>
<evidence type="ECO:0000256" key="5">
    <source>
        <dbReference type="ARBA" id="ARBA00023136"/>
    </source>
</evidence>
<dbReference type="Pfam" id="PF12704">
    <property type="entry name" value="MacB_PCD"/>
    <property type="match status" value="1"/>
</dbReference>
<evidence type="ECO:0000256" key="6">
    <source>
        <dbReference type="SAM" id="Phobius"/>
    </source>
</evidence>
<dbReference type="Pfam" id="PF02687">
    <property type="entry name" value="FtsX"/>
    <property type="match status" value="2"/>
</dbReference>
<dbReference type="InterPro" id="IPR025857">
    <property type="entry name" value="MacB_PCD"/>
</dbReference>
<feature type="transmembrane region" description="Helical" evidence="6">
    <location>
        <begin position="753"/>
        <end position="771"/>
    </location>
</feature>
<comment type="subcellular location">
    <subcellularLocation>
        <location evidence="1">Cell membrane</location>
        <topology evidence="1">Multi-pass membrane protein</topology>
    </subcellularLocation>
</comment>
<keyword evidence="3 6" id="KW-0812">Transmembrane</keyword>